<keyword evidence="2" id="KW-1185">Reference proteome</keyword>
<dbReference type="Proteomes" id="UP001241747">
    <property type="component" value="Unassembled WGS sequence"/>
</dbReference>
<evidence type="ECO:0000313" key="2">
    <source>
        <dbReference type="Proteomes" id="UP001241747"/>
    </source>
</evidence>
<evidence type="ECO:0000313" key="1">
    <source>
        <dbReference type="EMBL" id="MDQ0506238.1"/>
    </source>
</evidence>
<dbReference type="RefSeq" id="WP_237343690.1">
    <property type="nucleotide sequence ID" value="NZ_JABWGX010000001.1"/>
</dbReference>
<gene>
    <name evidence="1" type="ORF">QOZ94_003042</name>
</gene>
<dbReference type="InterPro" id="IPR011042">
    <property type="entry name" value="6-blade_b-propeller_TolB-like"/>
</dbReference>
<dbReference type="SUPFAM" id="SSF50998">
    <property type="entry name" value="Quinoprotein alcohol dehydrogenase-like"/>
    <property type="match status" value="1"/>
</dbReference>
<dbReference type="Gene3D" id="2.120.10.30">
    <property type="entry name" value="TolB, C-terminal domain"/>
    <property type="match status" value="1"/>
</dbReference>
<reference evidence="1 2" key="1">
    <citation type="submission" date="2023-07" db="EMBL/GenBank/DDBJ databases">
        <title>Genomic Encyclopedia of Type Strains, Phase IV (KMG-IV): sequencing the most valuable type-strain genomes for metagenomic binning, comparative biology and taxonomic classification.</title>
        <authorList>
            <person name="Goeker M."/>
        </authorList>
    </citation>
    <scope>NUCLEOTIDE SEQUENCE [LARGE SCALE GENOMIC DNA]</scope>
    <source>
        <strain evidence="1 2">DSM 3770</strain>
    </source>
</reference>
<protein>
    <submittedName>
        <fullName evidence="1">Uncharacterized protein</fullName>
    </submittedName>
</protein>
<name>A0ABU0LGJ3_XANAG</name>
<organism evidence="1 2">
    <name type="scientific">Xanthobacter agilis</name>
    <dbReference type="NCBI Taxonomy" id="47492"/>
    <lineage>
        <taxon>Bacteria</taxon>
        <taxon>Pseudomonadati</taxon>
        <taxon>Pseudomonadota</taxon>
        <taxon>Alphaproteobacteria</taxon>
        <taxon>Hyphomicrobiales</taxon>
        <taxon>Xanthobacteraceae</taxon>
        <taxon>Xanthobacter</taxon>
    </lineage>
</organism>
<proteinExistence type="predicted"/>
<accession>A0ABU0LGJ3</accession>
<dbReference type="InterPro" id="IPR015943">
    <property type="entry name" value="WD40/YVTN_repeat-like_dom_sf"/>
</dbReference>
<comment type="caution">
    <text evidence="1">The sequence shown here is derived from an EMBL/GenBank/DDBJ whole genome shotgun (WGS) entry which is preliminary data.</text>
</comment>
<sequence>MILNDKRKNKNEYIISRRKINLDGQPIICSLSPDGRMIALVFDSHKEIYVINLESGDAYNTGIVGRGVNSTLSWSMGGDALCYASGQHVSIYDIKALNIVNEFYIKNNIRIKYSSQISADLKNIYFSPLISSADYILGSMSLREDKIDIIAYKNPKDIESYGGCFYFSGDFTGFSTISWRTSRAEGRHEKILYANFVDFSKEGVRRFDLELKVDMVNGVNNSGIMRQIPDNCMHSIPHNLYVVFFGSGVILDSRKVDYSLDSSIFVYDDEKKLISKFGGYGAIEGNHINGFYVHPQKPVAVTTASASTNQGLFSGGLVTLWDLRTGEALQRLDVARNVWLPMFSKSGLVLTTITGNTLNVYDVNI</sequence>
<dbReference type="EMBL" id="JAUSVY010000006">
    <property type="protein sequence ID" value="MDQ0506238.1"/>
    <property type="molecule type" value="Genomic_DNA"/>
</dbReference>
<dbReference type="InterPro" id="IPR011047">
    <property type="entry name" value="Quinoprotein_ADH-like_sf"/>
</dbReference>
<dbReference type="Gene3D" id="2.130.10.10">
    <property type="entry name" value="YVTN repeat-like/Quinoprotein amine dehydrogenase"/>
    <property type="match status" value="1"/>
</dbReference>